<keyword evidence="13" id="KW-0175">Coiled coil</keyword>
<evidence type="ECO:0000256" key="11">
    <source>
        <dbReference type="ARBA" id="ARBA00023242"/>
    </source>
</evidence>
<feature type="coiled-coil region" evidence="13">
    <location>
        <begin position="1159"/>
        <end position="1186"/>
    </location>
</feature>
<keyword evidence="19" id="KW-1185">Reference proteome</keyword>
<evidence type="ECO:0000256" key="4">
    <source>
        <dbReference type="ARBA" id="ARBA00008715"/>
    </source>
</evidence>
<dbReference type="Pfam" id="PF03155">
    <property type="entry name" value="Alg6_Alg8"/>
    <property type="match status" value="1"/>
</dbReference>
<feature type="region of interest" description="Disordered" evidence="14">
    <location>
        <begin position="1498"/>
        <end position="1524"/>
    </location>
</feature>
<dbReference type="PROSITE" id="PS51136">
    <property type="entry name" value="WAC"/>
    <property type="match status" value="1"/>
</dbReference>
<feature type="domain" description="WAC" evidence="17">
    <location>
        <begin position="509"/>
        <end position="616"/>
    </location>
</feature>
<keyword evidence="6 18" id="KW-0808">Transferase</keyword>
<dbReference type="EMBL" id="MU001893">
    <property type="protein sequence ID" value="KAF2794371.1"/>
    <property type="molecule type" value="Genomic_DNA"/>
</dbReference>
<dbReference type="GO" id="GO:0005789">
    <property type="term" value="C:endoplasmic reticulum membrane"/>
    <property type="evidence" value="ECO:0007669"/>
    <property type="project" value="UniProtKB-SubCell"/>
</dbReference>
<dbReference type="UniPathway" id="UPA00378"/>
<name>A0A6A6XDJ1_9PLEO</name>
<feature type="transmembrane region" description="Helical" evidence="15">
    <location>
        <begin position="366"/>
        <end position="381"/>
    </location>
</feature>
<evidence type="ECO:0000256" key="5">
    <source>
        <dbReference type="ARBA" id="ARBA00022676"/>
    </source>
</evidence>
<evidence type="ECO:0000256" key="13">
    <source>
        <dbReference type="SAM" id="Coils"/>
    </source>
</evidence>
<dbReference type="GO" id="GO:0000781">
    <property type="term" value="C:chromosome, telomeric region"/>
    <property type="evidence" value="ECO:0007669"/>
    <property type="project" value="GOC"/>
</dbReference>
<dbReference type="GO" id="GO:0031509">
    <property type="term" value="P:subtelomeric heterochromatin formation"/>
    <property type="evidence" value="ECO:0007669"/>
    <property type="project" value="TreeGrafter"/>
</dbReference>
<keyword evidence="11 12" id="KW-0539">Nucleus</keyword>
<evidence type="ECO:0000256" key="14">
    <source>
        <dbReference type="SAM" id="MobiDB-lite"/>
    </source>
</evidence>
<dbReference type="Pfam" id="PF02791">
    <property type="entry name" value="DDT"/>
    <property type="match status" value="1"/>
</dbReference>
<feature type="domain" description="DDT" evidence="16">
    <location>
        <begin position="934"/>
        <end position="997"/>
    </location>
</feature>
<comment type="subcellular location">
    <subcellularLocation>
        <location evidence="2">Endoplasmic reticulum membrane</location>
        <topology evidence="2">Multi-pass membrane protein</topology>
    </subcellularLocation>
    <subcellularLocation>
        <location evidence="1 12">Nucleus</location>
    </subcellularLocation>
</comment>
<feature type="transmembrane region" description="Helical" evidence="15">
    <location>
        <begin position="413"/>
        <end position="431"/>
    </location>
</feature>
<dbReference type="GO" id="GO:0016758">
    <property type="term" value="F:hexosyltransferase activity"/>
    <property type="evidence" value="ECO:0007669"/>
    <property type="project" value="InterPro"/>
</dbReference>
<evidence type="ECO:0000313" key="19">
    <source>
        <dbReference type="Proteomes" id="UP000799757"/>
    </source>
</evidence>
<feature type="transmembrane region" description="Helical" evidence="15">
    <location>
        <begin position="315"/>
        <end position="337"/>
    </location>
</feature>
<feature type="compositionally biased region" description="Basic and acidic residues" evidence="14">
    <location>
        <begin position="1498"/>
        <end position="1508"/>
    </location>
</feature>
<feature type="transmembrane region" description="Helical" evidence="15">
    <location>
        <begin position="7"/>
        <end position="26"/>
    </location>
</feature>
<keyword evidence="5" id="KW-0328">Glycosyltransferase</keyword>
<dbReference type="GO" id="GO:0000785">
    <property type="term" value="C:chromatin"/>
    <property type="evidence" value="ECO:0007669"/>
    <property type="project" value="UniProtKB-ARBA"/>
</dbReference>
<dbReference type="InterPro" id="IPR013136">
    <property type="entry name" value="WSTF_Acf1_Cbp146"/>
</dbReference>
<accession>A0A6A6XDJ1</accession>
<reference evidence="18" key="1">
    <citation type="journal article" date="2020" name="Stud. Mycol.">
        <title>101 Dothideomycetes genomes: a test case for predicting lifestyles and emergence of pathogens.</title>
        <authorList>
            <person name="Haridas S."/>
            <person name="Albert R."/>
            <person name="Binder M."/>
            <person name="Bloem J."/>
            <person name="Labutti K."/>
            <person name="Salamov A."/>
            <person name="Andreopoulos B."/>
            <person name="Baker S."/>
            <person name="Barry K."/>
            <person name="Bills G."/>
            <person name="Bluhm B."/>
            <person name="Cannon C."/>
            <person name="Castanera R."/>
            <person name="Culley D."/>
            <person name="Daum C."/>
            <person name="Ezra D."/>
            <person name="Gonzalez J."/>
            <person name="Henrissat B."/>
            <person name="Kuo A."/>
            <person name="Liang C."/>
            <person name="Lipzen A."/>
            <person name="Lutzoni F."/>
            <person name="Magnuson J."/>
            <person name="Mondo S."/>
            <person name="Nolan M."/>
            <person name="Ohm R."/>
            <person name="Pangilinan J."/>
            <person name="Park H.-J."/>
            <person name="Ramirez L."/>
            <person name="Alfaro M."/>
            <person name="Sun H."/>
            <person name="Tritt A."/>
            <person name="Yoshinaga Y."/>
            <person name="Zwiers L.-H."/>
            <person name="Turgeon B."/>
            <person name="Goodwin S."/>
            <person name="Spatafora J."/>
            <person name="Crous P."/>
            <person name="Grigoriev I."/>
        </authorList>
    </citation>
    <scope>NUCLEOTIDE SEQUENCE</scope>
    <source>
        <strain evidence="18">CBS 109.77</strain>
    </source>
</reference>
<feature type="transmembrane region" description="Helical" evidence="15">
    <location>
        <begin position="388"/>
        <end position="407"/>
    </location>
</feature>
<feature type="transmembrane region" description="Helical" evidence="15">
    <location>
        <begin position="222"/>
        <end position="243"/>
    </location>
</feature>
<feature type="compositionally biased region" description="Basic residues" evidence="14">
    <location>
        <begin position="1509"/>
        <end position="1524"/>
    </location>
</feature>
<evidence type="ECO:0000256" key="8">
    <source>
        <dbReference type="ARBA" id="ARBA00022824"/>
    </source>
</evidence>
<keyword evidence="7 15" id="KW-0812">Transmembrane</keyword>
<keyword evidence="9 15" id="KW-1133">Transmembrane helix</keyword>
<evidence type="ECO:0000256" key="10">
    <source>
        <dbReference type="ARBA" id="ARBA00023136"/>
    </source>
</evidence>
<dbReference type="PANTHER" id="PTHR32075">
    <property type="entry name" value="ISWI CHROMATIN-REMODELING COMPLEX SUBUNIT YPL216W-RELATED"/>
    <property type="match status" value="1"/>
</dbReference>
<evidence type="ECO:0000256" key="2">
    <source>
        <dbReference type="ARBA" id="ARBA00004477"/>
    </source>
</evidence>
<comment type="pathway">
    <text evidence="3">Protein modification; protein glycosylation.</text>
</comment>
<evidence type="ECO:0000313" key="18">
    <source>
        <dbReference type="EMBL" id="KAF2794371.1"/>
    </source>
</evidence>
<dbReference type="InterPro" id="IPR004856">
    <property type="entry name" value="Glyco_trans_ALG6/ALG8"/>
</dbReference>
<dbReference type="InterPro" id="IPR018501">
    <property type="entry name" value="DDT_dom"/>
</dbReference>
<keyword evidence="8" id="KW-0256">Endoplasmic reticulum</keyword>
<keyword evidence="10 15" id="KW-0472">Membrane</keyword>
<dbReference type="PROSITE" id="PS50827">
    <property type="entry name" value="DDT"/>
    <property type="match status" value="1"/>
</dbReference>
<comment type="similarity">
    <text evidence="4">Belongs to the ALG6/ALG8 glucosyltransferase family.</text>
</comment>
<dbReference type="InterPro" id="IPR028941">
    <property type="entry name" value="WHIM2_dom"/>
</dbReference>
<evidence type="ECO:0000256" key="15">
    <source>
        <dbReference type="SAM" id="Phobius"/>
    </source>
</evidence>
<sequence>MSELYPSIAQCAIVATALKVLLFPAYKSTDFEVHRNWLALTHSLSIKEWYYEKTSEWTLDYPPFFAYFEWLLSQAAAYIEPALLNVKSLEYDSWQTVYFQRATVILTELVLVYALHIYVKGSSSKTTSHTAALSVFLSPGLLIIDHIHFQYNGFLYGILILSLVLARNDSTLLLSGLLFAILLCFKHIYLYLAPAYFVYLLRAYCLGPRSSFPHFQIRFFNCVKLGVGIVAVFASAFGPFALWGQLEQVFRRLFPFSRGLCHAYWAPNVWAIYSFTDRVLIYLAPRLGLKVDQDAVNSVTRGLVGDTSFAVLPDVVPLACFLLTLGFQIPFLIRLLFKPTWETFIGAVTLCGYASFLFGWHVHEKAILIVLIPFSLIALKDRRYFGAFRPLAVAGHVSLFPLLFTAAEFPVKTVYTIFWLGLFLLAFDRLVPASPHPRVFLLDRFSFVYIAVSIPLIAYCSLVHSIIFGDKYEFLPLMFTSSYSAIGVVHYKRKPVKLEPLPPFLDDNTEIWVIEATDEIFLDYEKYLSRRDFYLQKNFTCEATGHQGYTFFEAMESETEASREINSIFPEGLRSRVLEFVQFENTARMDDLVNQVFEHFKDHFNVGDRVSVEHDNARRFGTILQMQDTSNLHNVFLGGDVPEEPYRSFTYHITLEDTGEQITRYKTSELARDRRVYSKIVLKHFLRSAVSREPWNGAPWIVKEHLAKRYNINTKVPEAKTRDAIIAAKKEKAANAANANNANYLANPPGMPHGQNGIASAPNGPNMQAAPQSGQGQATFVNFAANHQPPFRPDLGRPMVQPPMNGPPRPYQNFPPAIPNTFPQMPPPAQIPRNLPPHLAQLAHQGPPSGPGLPISLPFQNNFMQYQALAPTNAPQQHQAPPVRQFEHVKYPIEDLRIKQPRLSTVRPPLKFFSDDVPDGVDAPEENKKTGILMKSVGPLLCAWETLNVHDTIYSLDSFTLDDFVGALRFSSEDTSCELLVEVHCSILKQIVNDSGKLQVALPKIEQSDDSESGESLKSTTPELEPEPPVRTTRSSLRKSEANAIVVKPRTPTPEPPRQIHRASEFLAEFDWIEQCKIRNFQGGGWQAILVGLIYHLSFSPGQKEACDEILAELVPPDEEPTVESIANLYVYLDVNLRIAALEMVLRLTVATEIFRDQLIAASQEMTRLRKEKIEFQKKRKELADELFKLDIERKIGLPLNTPPDGQDVAMTGTEESKENEESASESSEEPPTAANRKLRHTKQNKRKRESDKEKKEKAKKAKAEAAKSKQQKEWEKLLAAIDKKKDELKECEASINELDDDLRETLVHRSKVLGKDRFLNKYYWFEHNGMPYGGVPNSSTSKYGYANGRLWVQGPDEHEIQPNLEEPAMSYDLQELGYTVPQRKEKEEGSTHLSTSTQWGYYDDPSDIDKLMAWLDERGVREKVLRKELQASRDKITEYMLKMKEHLSEAEKSKTDEEETATRISTRTKTYVEKDITQDRCLLWTNSIMRDELGYNHSEEYEPEPPKKVKKGTAKTSKGKGKR</sequence>
<feature type="region of interest" description="Disordered" evidence="14">
    <location>
        <begin position="1199"/>
        <end position="1272"/>
    </location>
</feature>
<evidence type="ECO:0000256" key="3">
    <source>
        <dbReference type="ARBA" id="ARBA00004922"/>
    </source>
</evidence>
<feature type="region of interest" description="Disordered" evidence="14">
    <location>
        <begin position="1005"/>
        <end position="1058"/>
    </location>
</feature>
<protein>
    <submittedName>
        <fullName evidence="18">Glycosyltransferase family 57 protein</fullName>
    </submittedName>
</protein>
<organism evidence="18 19">
    <name type="scientific">Melanomma pulvis-pyrius CBS 109.77</name>
    <dbReference type="NCBI Taxonomy" id="1314802"/>
    <lineage>
        <taxon>Eukaryota</taxon>
        <taxon>Fungi</taxon>
        <taxon>Dikarya</taxon>
        <taxon>Ascomycota</taxon>
        <taxon>Pezizomycotina</taxon>
        <taxon>Dothideomycetes</taxon>
        <taxon>Pleosporomycetidae</taxon>
        <taxon>Pleosporales</taxon>
        <taxon>Melanommataceae</taxon>
        <taxon>Melanomma</taxon>
    </lineage>
</organism>
<feature type="compositionally biased region" description="Basic residues" evidence="14">
    <location>
        <begin position="1237"/>
        <end position="1248"/>
    </location>
</feature>
<feature type="transmembrane region" description="Helical" evidence="15">
    <location>
        <begin position="98"/>
        <end position="119"/>
    </location>
</feature>
<evidence type="ECO:0000256" key="12">
    <source>
        <dbReference type="PROSITE-ProRule" id="PRU00475"/>
    </source>
</evidence>
<feature type="transmembrane region" description="Helical" evidence="15">
    <location>
        <begin position="447"/>
        <end position="468"/>
    </location>
</feature>
<gene>
    <name evidence="18" type="ORF">K505DRAFT_361139</name>
</gene>
<evidence type="ECO:0000259" key="16">
    <source>
        <dbReference type="PROSITE" id="PS50827"/>
    </source>
</evidence>
<evidence type="ECO:0000256" key="1">
    <source>
        <dbReference type="ARBA" id="ARBA00004123"/>
    </source>
</evidence>
<dbReference type="Pfam" id="PF15613">
    <property type="entry name" value="WSD"/>
    <property type="match status" value="1"/>
</dbReference>
<evidence type="ECO:0000259" key="17">
    <source>
        <dbReference type="PROSITE" id="PS51136"/>
    </source>
</evidence>
<dbReference type="OrthoDB" id="1689333at2759"/>
<evidence type="ECO:0000256" key="9">
    <source>
        <dbReference type="ARBA" id="ARBA00022989"/>
    </source>
</evidence>
<feature type="transmembrane region" description="Helical" evidence="15">
    <location>
        <begin position="171"/>
        <end position="201"/>
    </location>
</feature>
<dbReference type="Proteomes" id="UP000799757">
    <property type="component" value="Unassembled WGS sequence"/>
</dbReference>
<dbReference type="Pfam" id="PF10537">
    <property type="entry name" value="WAC_Acf1_DNA_bd"/>
    <property type="match status" value="1"/>
</dbReference>
<dbReference type="GO" id="GO:0005634">
    <property type="term" value="C:nucleus"/>
    <property type="evidence" value="ECO:0007669"/>
    <property type="project" value="UniProtKB-SubCell"/>
</dbReference>
<feature type="compositionally biased region" description="Basic and acidic residues" evidence="14">
    <location>
        <begin position="1249"/>
        <end position="1272"/>
    </location>
</feature>
<proteinExistence type="inferred from homology"/>
<dbReference type="PANTHER" id="PTHR32075:SF6">
    <property type="entry name" value="ISWI CHROMATIN-REMODELING COMPLEX SUBUNIT YPL216W-RELATED"/>
    <property type="match status" value="1"/>
</dbReference>
<evidence type="ECO:0000256" key="7">
    <source>
        <dbReference type="ARBA" id="ARBA00022692"/>
    </source>
</evidence>
<evidence type="ECO:0000256" key="6">
    <source>
        <dbReference type="ARBA" id="ARBA00022679"/>
    </source>
</evidence>